<dbReference type="SUPFAM" id="SSF53187">
    <property type="entry name" value="Zn-dependent exopeptidases"/>
    <property type="match status" value="1"/>
</dbReference>
<accession>A0ABS2DCJ4</accession>
<dbReference type="InterPro" id="IPR050695">
    <property type="entry name" value="N-acetylmuramoyl_amidase_3"/>
</dbReference>
<sequence>MREKLKYIGTGVGILALILIIQYQFVSNDSWKSWNLPLSGEIIVIDPGHGGPDGGASYGEHVFERDIALNISLKLKDYLQEQGAVVLMTRENSDDLASPDTKGIRNRKVEDLRNRVTFINESEASSFVTLHLNAIPSERWSGAQTFYYGSLEENKRLATFIQTEVTRNLENTSRTAKPISGIYLLKKAQIPGALVEVGFLSNPTERKLLQKESYQEQMAASIYKGILRYYTNEPDPSS</sequence>
<feature type="transmembrane region" description="Helical" evidence="2">
    <location>
        <begin position="7"/>
        <end position="26"/>
    </location>
</feature>
<dbReference type="Proteomes" id="UP001518925">
    <property type="component" value="Unassembled WGS sequence"/>
</dbReference>
<dbReference type="GO" id="GO:0008745">
    <property type="term" value="F:N-acetylmuramoyl-L-alanine amidase activity"/>
    <property type="evidence" value="ECO:0007669"/>
    <property type="project" value="UniProtKB-EC"/>
</dbReference>
<keyword evidence="2" id="KW-0472">Membrane</keyword>
<keyword evidence="2" id="KW-0812">Transmembrane</keyword>
<dbReference type="EC" id="3.5.1.28" evidence="4"/>
<feature type="domain" description="MurNAc-LAA" evidence="3">
    <location>
        <begin position="116"/>
        <end position="227"/>
    </location>
</feature>
<keyword evidence="1 4" id="KW-0378">Hydrolase</keyword>
<comment type="caution">
    <text evidence="4">The sequence shown here is derived from an EMBL/GenBank/DDBJ whole genome shotgun (WGS) entry which is preliminary data.</text>
</comment>
<dbReference type="Gene3D" id="3.40.630.40">
    <property type="entry name" value="Zn-dependent exopeptidases"/>
    <property type="match status" value="1"/>
</dbReference>
<keyword evidence="2" id="KW-1133">Transmembrane helix</keyword>
<name>A0ABS2DCJ4_9BACI</name>
<dbReference type="NCBIfam" id="TIGR02883">
    <property type="entry name" value="spore_cwlD"/>
    <property type="match status" value="1"/>
</dbReference>
<evidence type="ECO:0000256" key="1">
    <source>
        <dbReference type="ARBA" id="ARBA00022801"/>
    </source>
</evidence>
<dbReference type="CDD" id="cd02696">
    <property type="entry name" value="MurNAc-LAA"/>
    <property type="match status" value="1"/>
</dbReference>
<protein>
    <submittedName>
        <fullName evidence="4">N-acetylmuramoyl-L-alanine amidase CwlD</fullName>
        <ecNumber evidence="4">3.5.1.28</ecNumber>
    </submittedName>
</protein>
<evidence type="ECO:0000256" key="2">
    <source>
        <dbReference type="SAM" id="Phobius"/>
    </source>
</evidence>
<proteinExistence type="predicted"/>
<dbReference type="SMART" id="SM00646">
    <property type="entry name" value="Ami_3"/>
    <property type="match status" value="1"/>
</dbReference>
<organism evidence="4 5">
    <name type="scientific">Bacillus suaedaesalsae</name>
    <dbReference type="NCBI Taxonomy" id="2810349"/>
    <lineage>
        <taxon>Bacteria</taxon>
        <taxon>Bacillati</taxon>
        <taxon>Bacillota</taxon>
        <taxon>Bacilli</taxon>
        <taxon>Bacillales</taxon>
        <taxon>Bacillaceae</taxon>
        <taxon>Bacillus</taxon>
    </lineage>
</organism>
<reference evidence="4 5" key="1">
    <citation type="submission" date="2021-02" db="EMBL/GenBank/DDBJ databases">
        <title>Bacillus sp. RD4P76, an endophyte from a halophyte.</title>
        <authorList>
            <person name="Sun J.-Q."/>
        </authorList>
    </citation>
    <scope>NUCLEOTIDE SEQUENCE [LARGE SCALE GENOMIC DNA]</scope>
    <source>
        <strain evidence="4 5">RD4P76</strain>
    </source>
</reference>
<dbReference type="EMBL" id="JAFELM010000002">
    <property type="protein sequence ID" value="MBM6616180.1"/>
    <property type="molecule type" value="Genomic_DNA"/>
</dbReference>
<evidence type="ECO:0000313" key="5">
    <source>
        <dbReference type="Proteomes" id="UP001518925"/>
    </source>
</evidence>
<evidence type="ECO:0000259" key="3">
    <source>
        <dbReference type="SMART" id="SM00646"/>
    </source>
</evidence>
<dbReference type="InterPro" id="IPR002508">
    <property type="entry name" value="MurNAc-LAA_cat"/>
</dbReference>
<dbReference type="InterPro" id="IPR014234">
    <property type="entry name" value="Spore_CwlD"/>
</dbReference>
<gene>
    <name evidence="4" type="primary">cwlD</name>
    <name evidence="4" type="ORF">JR050_00545</name>
</gene>
<evidence type="ECO:0000313" key="4">
    <source>
        <dbReference type="EMBL" id="MBM6616180.1"/>
    </source>
</evidence>
<dbReference type="RefSeq" id="WP_204201579.1">
    <property type="nucleotide sequence ID" value="NZ_JAFELM010000002.1"/>
</dbReference>
<dbReference type="PANTHER" id="PTHR30404:SF0">
    <property type="entry name" value="N-ACETYLMURAMOYL-L-ALANINE AMIDASE AMIC"/>
    <property type="match status" value="1"/>
</dbReference>
<dbReference type="Pfam" id="PF01520">
    <property type="entry name" value="Amidase_3"/>
    <property type="match status" value="1"/>
</dbReference>
<keyword evidence="5" id="KW-1185">Reference proteome</keyword>
<dbReference type="PANTHER" id="PTHR30404">
    <property type="entry name" value="N-ACETYLMURAMOYL-L-ALANINE AMIDASE"/>
    <property type="match status" value="1"/>
</dbReference>